<proteinExistence type="predicted"/>
<evidence type="ECO:0000259" key="1">
    <source>
        <dbReference type="Pfam" id="PF06985"/>
    </source>
</evidence>
<dbReference type="Proteomes" id="UP000235786">
    <property type="component" value="Unassembled WGS sequence"/>
</dbReference>
<keyword evidence="3" id="KW-1185">Reference proteome</keyword>
<evidence type="ECO:0000313" key="2">
    <source>
        <dbReference type="EMBL" id="PMD42971.1"/>
    </source>
</evidence>
<dbReference type="PANTHER" id="PTHR33112">
    <property type="entry name" value="DOMAIN PROTEIN, PUTATIVE-RELATED"/>
    <property type="match status" value="1"/>
</dbReference>
<dbReference type="OrthoDB" id="8300194at2759"/>
<dbReference type="EMBL" id="KZ613942">
    <property type="protein sequence ID" value="PMD42971.1"/>
    <property type="molecule type" value="Genomic_DNA"/>
</dbReference>
<name>A0A2J6RWS0_HYAVF</name>
<dbReference type="Pfam" id="PF06985">
    <property type="entry name" value="HET"/>
    <property type="match status" value="1"/>
</dbReference>
<organism evidence="2 3">
    <name type="scientific">Hyaloscypha variabilis (strain UAMH 11265 / GT02V1 / F)</name>
    <name type="common">Meliniomyces variabilis</name>
    <dbReference type="NCBI Taxonomy" id="1149755"/>
    <lineage>
        <taxon>Eukaryota</taxon>
        <taxon>Fungi</taxon>
        <taxon>Dikarya</taxon>
        <taxon>Ascomycota</taxon>
        <taxon>Pezizomycotina</taxon>
        <taxon>Leotiomycetes</taxon>
        <taxon>Helotiales</taxon>
        <taxon>Hyaloscyphaceae</taxon>
        <taxon>Hyaloscypha</taxon>
        <taxon>Hyaloscypha variabilis</taxon>
    </lineage>
</organism>
<gene>
    <name evidence="2" type="ORF">L207DRAFT_631149</name>
</gene>
<dbReference type="AlphaFoldDB" id="A0A2J6RWS0"/>
<dbReference type="InterPro" id="IPR010730">
    <property type="entry name" value="HET"/>
</dbReference>
<dbReference type="PANTHER" id="PTHR33112:SF16">
    <property type="entry name" value="HETEROKARYON INCOMPATIBILITY DOMAIN-CONTAINING PROTEIN"/>
    <property type="match status" value="1"/>
</dbReference>
<feature type="domain" description="Heterokaryon incompatibility" evidence="1">
    <location>
        <begin position="161"/>
        <end position="305"/>
    </location>
</feature>
<sequence>MEDYRYRCPVCVKLPLDGPPLGIEAPPFKYNLGHDQAKFEKSNTQCDLYRLVRDLHRIWLENGEGSRGKYWYSCSPWYSICTDPGVWDILPASSEAFVHPNPLDPSTIARLQTWIDRCDQEHEGCHGERYPVLPTRILDLGEPGFTGNVKLVETNSHRGQYIALSHCWGASNSFLTTRDTIESRKNGFLPDQAPATFRDAIMLARCLEIRYLWIDSLCIIQGDKEDWNVEASRMGDVYRNAYLMVAAANAADDTQGFLKSRPKIQCSMNVVAPTGQAAKVYLRPQNYKYDNKDLPLESRGWTLQESYLCRRQLRFMHQKIIWDCQSTQWDELDRDVLEKKYQSGTHHSVARLFPENESRHSVPYEEWYGMIVDFATRKFSVQTDRLPALSGLAALVAAQKKGRYCAGLWWEDIGYSICWTPGLHRSRPDLYIAPSWSWASIIGPVTFPDVGYAAFFPTPETLDAVVFRDYKAIHRGSNQYGEIECAWLELEAPLAPIAKVKDEKLEERDQHPHWRECEYFSILDTKNEEVLRVEFDFKEEEVDELFALFLMCAVDRDTGRHAPAERLRSSAVELSGLVLRPTLDPGKIQGQYSLPKGFGLYQRVGFFKVVTRQAKQKFLEMAPVTNIALL</sequence>
<accession>A0A2J6RWS0</accession>
<reference evidence="2 3" key="1">
    <citation type="submission" date="2016-04" db="EMBL/GenBank/DDBJ databases">
        <title>A degradative enzymes factory behind the ericoid mycorrhizal symbiosis.</title>
        <authorList>
            <consortium name="DOE Joint Genome Institute"/>
            <person name="Martino E."/>
            <person name="Morin E."/>
            <person name="Grelet G."/>
            <person name="Kuo A."/>
            <person name="Kohler A."/>
            <person name="Daghino S."/>
            <person name="Barry K."/>
            <person name="Choi C."/>
            <person name="Cichocki N."/>
            <person name="Clum A."/>
            <person name="Copeland A."/>
            <person name="Hainaut M."/>
            <person name="Haridas S."/>
            <person name="Labutti K."/>
            <person name="Lindquist E."/>
            <person name="Lipzen A."/>
            <person name="Khouja H.-R."/>
            <person name="Murat C."/>
            <person name="Ohm R."/>
            <person name="Olson A."/>
            <person name="Spatafora J."/>
            <person name="Veneault-Fourrey C."/>
            <person name="Henrissat B."/>
            <person name="Grigoriev I."/>
            <person name="Martin F."/>
            <person name="Perotto S."/>
        </authorList>
    </citation>
    <scope>NUCLEOTIDE SEQUENCE [LARGE SCALE GENOMIC DNA]</scope>
    <source>
        <strain evidence="2 3">F</strain>
    </source>
</reference>
<protein>
    <submittedName>
        <fullName evidence="2">HET-domain-containing protein</fullName>
    </submittedName>
</protein>
<evidence type="ECO:0000313" key="3">
    <source>
        <dbReference type="Proteomes" id="UP000235786"/>
    </source>
</evidence>